<dbReference type="EMBL" id="FXUV01000019">
    <property type="protein sequence ID" value="SMQ12283.1"/>
    <property type="molecule type" value="Genomic_DNA"/>
</dbReference>
<keyword evidence="1 8" id="KW-0028">Amino-acid biosynthesis</keyword>
<dbReference type="InterPro" id="IPR005280">
    <property type="entry name" value="Homoserine_kinase_II"/>
</dbReference>
<feature type="domain" description="Aminoglycoside phosphotransferase" evidence="10">
    <location>
        <begin position="27"/>
        <end position="251"/>
    </location>
</feature>
<evidence type="ECO:0000256" key="7">
    <source>
        <dbReference type="ARBA" id="ARBA00038240"/>
    </source>
</evidence>
<reference evidence="12 13" key="2">
    <citation type="submission" date="2017-06" db="EMBL/GenBank/DDBJ databases">
        <authorList>
            <person name="Kim H.J."/>
            <person name="Triplett B.A."/>
        </authorList>
    </citation>
    <scope>NUCLEOTIDE SEQUENCE [LARGE SCALE GENOMIC DNA]</scope>
    <source>
        <strain evidence="12">Kingella_eburonensis</strain>
    </source>
</reference>
<dbReference type="STRING" id="1522312.GCA_900177895_00955"/>
<dbReference type="OrthoDB" id="9777460at2"/>
<dbReference type="HAMAP" id="MF_00301">
    <property type="entry name" value="Homoser_kinase_2"/>
    <property type="match status" value="1"/>
</dbReference>
<dbReference type="InterPro" id="IPR050249">
    <property type="entry name" value="Pseudomonas-type_ThrB"/>
</dbReference>
<dbReference type="InterPro" id="IPR011009">
    <property type="entry name" value="Kinase-like_dom_sf"/>
</dbReference>
<dbReference type="Proteomes" id="UP000215450">
    <property type="component" value="Unassembled WGS sequence"/>
</dbReference>
<dbReference type="GO" id="GO:0005524">
    <property type="term" value="F:ATP binding"/>
    <property type="evidence" value="ECO:0007669"/>
    <property type="project" value="UniProtKB-KW"/>
</dbReference>
<evidence type="ECO:0000256" key="4">
    <source>
        <dbReference type="ARBA" id="ARBA00022741"/>
    </source>
</evidence>
<proteinExistence type="inferred from homology"/>
<evidence type="ECO:0000256" key="3">
    <source>
        <dbReference type="ARBA" id="ARBA00022697"/>
    </source>
</evidence>
<dbReference type="Gene3D" id="3.90.1200.10">
    <property type="match status" value="1"/>
</dbReference>
<dbReference type="CDD" id="cd05153">
    <property type="entry name" value="HomoserineK_II"/>
    <property type="match status" value="1"/>
</dbReference>
<keyword evidence="6 8" id="KW-0067">ATP-binding</keyword>
<name>A0A238HEX7_9NEIS</name>
<evidence type="ECO:0000313" key="12">
    <source>
        <dbReference type="EMBL" id="SNB67365.1"/>
    </source>
</evidence>
<dbReference type="UniPathway" id="UPA00050">
    <property type="reaction ID" value="UER00064"/>
</dbReference>
<comment type="catalytic activity">
    <reaction evidence="8">
        <text>L-homoserine + ATP = O-phospho-L-homoserine + ADP + H(+)</text>
        <dbReference type="Rhea" id="RHEA:13985"/>
        <dbReference type="ChEBI" id="CHEBI:15378"/>
        <dbReference type="ChEBI" id="CHEBI:30616"/>
        <dbReference type="ChEBI" id="CHEBI:57476"/>
        <dbReference type="ChEBI" id="CHEBI:57590"/>
        <dbReference type="ChEBI" id="CHEBI:456216"/>
        <dbReference type="EC" id="2.7.1.39"/>
    </reaction>
</comment>
<dbReference type="InterPro" id="IPR002575">
    <property type="entry name" value="Aminoglycoside_PTrfase"/>
</dbReference>
<dbReference type="PANTHER" id="PTHR21064:SF6">
    <property type="entry name" value="AMINOGLYCOSIDE PHOSPHOTRANSFERASE DOMAIN-CONTAINING PROTEIN"/>
    <property type="match status" value="1"/>
</dbReference>
<keyword evidence="5 8" id="KW-0418">Kinase</keyword>
<dbReference type="SUPFAM" id="SSF56112">
    <property type="entry name" value="Protein kinase-like (PK-like)"/>
    <property type="match status" value="1"/>
</dbReference>
<reference evidence="11" key="1">
    <citation type="submission" date="2017-05" db="EMBL/GenBank/DDBJ databases">
        <authorList>
            <person name="Song R."/>
            <person name="Chenine A.L."/>
            <person name="Ruprecht R.M."/>
        </authorList>
    </citation>
    <scope>NUCLEOTIDE SEQUENCE</scope>
    <source>
        <strain evidence="11">Kingella_eburonensis</strain>
    </source>
</reference>
<organism evidence="11">
    <name type="scientific">Kingella negevensis</name>
    <dbReference type="NCBI Taxonomy" id="1522312"/>
    <lineage>
        <taxon>Bacteria</taxon>
        <taxon>Pseudomonadati</taxon>
        <taxon>Pseudomonadota</taxon>
        <taxon>Betaproteobacteria</taxon>
        <taxon>Neisseriales</taxon>
        <taxon>Neisseriaceae</taxon>
        <taxon>Kingella</taxon>
    </lineage>
</organism>
<dbReference type="Gene3D" id="3.30.200.20">
    <property type="entry name" value="Phosphorylase Kinase, domain 1"/>
    <property type="match status" value="1"/>
</dbReference>
<dbReference type="GO" id="GO:0009088">
    <property type="term" value="P:threonine biosynthetic process"/>
    <property type="evidence" value="ECO:0007669"/>
    <property type="project" value="UniProtKB-UniRule"/>
</dbReference>
<comment type="similarity">
    <text evidence="7 8">Belongs to the pseudomonas-type ThrB family.</text>
</comment>
<evidence type="ECO:0000256" key="9">
    <source>
        <dbReference type="NCBIfam" id="TIGR00938"/>
    </source>
</evidence>
<evidence type="ECO:0000256" key="8">
    <source>
        <dbReference type="HAMAP-Rule" id="MF_00301"/>
    </source>
</evidence>
<dbReference type="NCBIfam" id="TIGR00938">
    <property type="entry name" value="thrB_alt"/>
    <property type="match status" value="1"/>
</dbReference>
<keyword evidence="2 8" id="KW-0808">Transferase</keyword>
<dbReference type="EC" id="2.7.1.39" evidence="8 9"/>
<dbReference type="GO" id="GO:0004413">
    <property type="term" value="F:homoserine kinase activity"/>
    <property type="evidence" value="ECO:0007669"/>
    <property type="project" value="UniProtKB-UniRule"/>
</dbReference>
<keyword evidence="4 8" id="KW-0547">Nucleotide-binding</keyword>
<evidence type="ECO:0000256" key="1">
    <source>
        <dbReference type="ARBA" id="ARBA00022605"/>
    </source>
</evidence>
<evidence type="ECO:0000313" key="11">
    <source>
        <dbReference type="EMBL" id="SMQ12283.1"/>
    </source>
</evidence>
<dbReference type="Pfam" id="PF01636">
    <property type="entry name" value="APH"/>
    <property type="match status" value="1"/>
</dbReference>
<keyword evidence="13" id="KW-1185">Reference proteome</keyword>
<keyword evidence="3 8" id="KW-0791">Threonine biosynthesis</keyword>
<evidence type="ECO:0000313" key="13">
    <source>
        <dbReference type="Proteomes" id="UP000215450"/>
    </source>
</evidence>
<gene>
    <name evidence="8 11" type="primary">thrB</name>
    <name evidence="11" type="ORF">KEBURONENSIS_00165</name>
</gene>
<dbReference type="PANTHER" id="PTHR21064">
    <property type="entry name" value="AMINOGLYCOSIDE PHOSPHOTRANSFERASE DOMAIN-CONTAINING PROTEIN-RELATED"/>
    <property type="match status" value="1"/>
</dbReference>
<evidence type="ECO:0000256" key="5">
    <source>
        <dbReference type="ARBA" id="ARBA00022777"/>
    </source>
</evidence>
<comment type="pathway">
    <text evidence="8">Amino-acid biosynthesis; L-threonine biosynthesis; L-threonine from L-aspartate: step 4/5.</text>
</comment>
<sequence length="311" mass="35024">MSVYTSVSDEEMRQLLTEYNIGEFKSLQGIAQGITNSNYFLHTSENSYVLTVFETLRADELPFFMELTQHLSANGVACPAPIAKKNGDLTATLANKPACIVSKLTGCDTAFATEEQCFSTGAMLAKMHLASKSFTQTMLNPRHAAWWTESSEKLLPFLDTEDAALLTNEIAFLAQHPDSHLPSGIIHADLFKDNVLLNQNQVSGFIDFYYACNGSFVYDLAIAINDWARNADNHIVPTLRDAFMRGYQSVRTLEAAEKEYLPVAYRAGCVRFWVSRLLDYHFPAEGEMTFIKDPNVFRNLLNYYRQQFQAA</sequence>
<dbReference type="EMBL" id="FXUV02000021">
    <property type="protein sequence ID" value="SNB67365.1"/>
    <property type="molecule type" value="Genomic_DNA"/>
</dbReference>
<accession>A0A238HEX7</accession>
<evidence type="ECO:0000256" key="6">
    <source>
        <dbReference type="ARBA" id="ARBA00022840"/>
    </source>
</evidence>
<dbReference type="AlphaFoldDB" id="A0A238HEX7"/>
<evidence type="ECO:0000259" key="10">
    <source>
        <dbReference type="Pfam" id="PF01636"/>
    </source>
</evidence>
<evidence type="ECO:0000256" key="2">
    <source>
        <dbReference type="ARBA" id="ARBA00022679"/>
    </source>
</evidence>
<protein>
    <recommendedName>
        <fullName evidence="8 9">Homoserine kinase</fullName>
        <shortName evidence="8">HK</shortName>
        <shortName evidence="8">HSK</shortName>
        <ecNumber evidence="8 9">2.7.1.39</ecNumber>
    </recommendedName>
</protein>
<dbReference type="RefSeq" id="WP_095062521.1">
    <property type="nucleotide sequence ID" value="NZ_FXUV02000021.1"/>
</dbReference>
<dbReference type="NCBIfam" id="NF003558">
    <property type="entry name" value="PRK05231.1"/>
    <property type="match status" value="1"/>
</dbReference>